<evidence type="ECO:0000256" key="3">
    <source>
        <dbReference type="ARBA" id="ARBA00005884"/>
    </source>
</evidence>
<evidence type="ECO:0000313" key="16">
    <source>
        <dbReference type="Proteomes" id="UP000054498"/>
    </source>
</evidence>
<evidence type="ECO:0000259" key="14">
    <source>
        <dbReference type="PROSITE" id="PS51873"/>
    </source>
</evidence>
<evidence type="ECO:0000259" key="13">
    <source>
        <dbReference type="PROSITE" id="PS50089"/>
    </source>
</evidence>
<keyword evidence="5" id="KW-0808">Transferase</keyword>
<evidence type="ECO:0000256" key="1">
    <source>
        <dbReference type="ARBA" id="ARBA00001798"/>
    </source>
</evidence>
<dbReference type="SUPFAM" id="SSF57850">
    <property type="entry name" value="RING/U-box"/>
    <property type="match status" value="1"/>
</dbReference>
<keyword evidence="6" id="KW-0479">Metal-binding</keyword>
<evidence type="ECO:0000256" key="8">
    <source>
        <dbReference type="ARBA" id="ARBA00022771"/>
    </source>
</evidence>
<keyword evidence="10" id="KW-0862">Zinc</keyword>
<dbReference type="Gene3D" id="3.30.40.10">
    <property type="entry name" value="Zinc/RING finger domain, C3HC4 (zinc finger)"/>
    <property type="match status" value="1"/>
</dbReference>
<evidence type="ECO:0000256" key="10">
    <source>
        <dbReference type="ARBA" id="ARBA00022833"/>
    </source>
</evidence>
<dbReference type="GO" id="GO:0008270">
    <property type="term" value="F:zinc ion binding"/>
    <property type="evidence" value="ECO:0007669"/>
    <property type="project" value="UniProtKB-KW"/>
</dbReference>
<dbReference type="CDD" id="cd16773">
    <property type="entry name" value="RING-HC_RBR_TRIAD1"/>
    <property type="match status" value="1"/>
</dbReference>
<dbReference type="GO" id="GO:0016567">
    <property type="term" value="P:protein ubiquitination"/>
    <property type="evidence" value="ECO:0007669"/>
    <property type="project" value="InterPro"/>
</dbReference>
<keyword evidence="9" id="KW-0833">Ubl conjugation pathway</keyword>
<dbReference type="PROSITE" id="PS50089">
    <property type="entry name" value="ZF_RING_2"/>
    <property type="match status" value="1"/>
</dbReference>
<dbReference type="OrthoDB" id="10009520at2759"/>
<dbReference type="EC" id="2.3.2.31" evidence="4"/>
<dbReference type="STRING" id="145388.A0A0D2L903"/>
<evidence type="ECO:0000256" key="5">
    <source>
        <dbReference type="ARBA" id="ARBA00022679"/>
    </source>
</evidence>
<dbReference type="InterPro" id="IPR013083">
    <property type="entry name" value="Znf_RING/FYVE/PHD"/>
</dbReference>
<dbReference type="InterPro" id="IPR001841">
    <property type="entry name" value="Znf_RING"/>
</dbReference>
<dbReference type="GeneID" id="25737521"/>
<evidence type="ECO:0000256" key="2">
    <source>
        <dbReference type="ARBA" id="ARBA00003976"/>
    </source>
</evidence>
<dbReference type="Proteomes" id="UP000054498">
    <property type="component" value="Unassembled WGS sequence"/>
</dbReference>
<feature type="compositionally biased region" description="Low complexity" evidence="12">
    <location>
        <begin position="41"/>
        <end position="69"/>
    </location>
</feature>
<feature type="region of interest" description="Disordered" evidence="12">
    <location>
        <begin position="1"/>
        <end position="76"/>
    </location>
</feature>
<sequence>MSVRMRDADEDSQATDDEAMSGSEPSEYSYDAGDSDDNDGADAGASSSDDAPAGSDGSSDGDDAGPTPADDGDSRRLGYRVITADSMKRLQQGAIDEVGAIWGCGASVAKTLLMAYMWDKERLLSEAPDDLGDKGYEHVYKVAGLVVQPDGGGGSGNSSISGTAAPATGGPVTCGVCMSELPAAQCSVNSCGHAYCDDCWRGHLQVQISEGKACHVTCMSFKCGIVCDEELVERVMQGEPQLLAKYRQSHLESYLEGPRVAFCPSAPWRPRQCVAAAA</sequence>
<feature type="compositionally biased region" description="Acidic residues" evidence="12">
    <location>
        <begin position="8"/>
        <end position="19"/>
    </location>
</feature>
<dbReference type="AlphaFoldDB" id="A0A0D2L903"/>
<dbReference type="EMBL" id="KK100874">
    <property type="protein sequence ID" value="KIZ03319.1"/>
    <property type="molecule type" value="Genomic_DNA"/>
</dbReference>
<keyword evidence="7" id="KW-0677">Repeat</keyword>
<evidence type="ECO:0000256" key="11">
    <source>
        <dbReference type="PROSITE-ProRule" id="PRU00175"/>
    </source>
</evidence>
<evidence type="ECO:0000256" key="9">
    <source>
        <dbReference type="ARBA" id="ARBA00022786"/>
    </source>
</evidence>
<dbReference type="PROSITE" id="PS51873">
    <property type="entry name" value="TRIAD"/>
    <property type="match status" value="1"/>
</dbReference>
<accession>A0A0D2L903</accession>
<dbReference type="RefSeq" id="XP_013902338.1">
    <property type="nucleotide sequence ID" value="XM_014046884.1"/>
</dbReference>
<evidence type="ECO:0000256" key="7">
    <source>
        <dbReference type="ARBA" id="ARBA00022737"/>
    </source>
</evidence>
<comment type="catalytic activity">
    <reaction evidence="1">
        <text>[E2 ubiquitin-conjugating enzyme]-S-ubiquitinyl-L-cysteine + [acceptor protein]-L-lysine = [E2 ubiquitin-conjugating enzyme]-L-cysteine + [acceptor protein]-N(6)-ubiquitinyl-L-lysine.</text>
        <dbReference type="EC" id="2.3.2.31"/>
    </reaction>
</comment>
<protein>
    <recommendedName>
        <fullName evidence="4">RBR-type E3 ubiquitin transferase</fullName>
        <ecNumber evidence="4">2.3.2.31</ecNumber>
    </recommendedName>
</protein>
<dbReference type="InterPro" id="IPR031127">
    <property type="entry name" value="E3_UB_ligase_RBR"/>
</dbReference>
<dbReference type="FunFam" id="3.30.40.10:FF:000019">
    <property type="entry name" value="RBR-type E3 ubiquitin transferase"/>
    <property type="match status" value="1"/>
</dbReference>
<reference evidence="15 16" key="1">
    <citation type="journal article" date="2013" name="BMC Genomics">
        <title>Reconstruction of the lipid metabolism for the microalga Monoraphidium neglectum from its genome sequence reveals characteristics suitable for biofuel production.</title>
        <authorList>
            <person name="Bogen C."/>
            <person name="Al-Dilaimi A."/>
            <person name="Albersmeier A."/>
            <person name="Wichmann J."/>
            <person name="Grundmann M."/>
            <person name="Rupp O."/>
            <person name="Lauersen K.J."/>
            <person name="Blifernez-Klassen O."/>
            <person name="Kalinowski J."/>
            <person name="Goesmann A."/>
            <person name="Mussgnug J.H."/>
            <person name="Kruse O."/>
        </authorList>
    </citation>
    <scope>NUCLEOTIDE SEQUENCE [LARGE SCALE GENOMIC DNA]</scope>
    <source>
        <strain evidence="15 16">SAG 48.87</strain>
    </source>
</reference>
<keyword evidence="16" id="KW-1185">Reference proteome</keyword>
<gene>
    <name evidence="15" type="ORF">MNEG_4644</name>
</gene>
<evidence type="ECO:0000256" key="4">
    <source>
        <dbReference type="ARBA" id="ARBA00012251"/>
    </source>
</evidence>
<dbReference type="Pfam" id="PF21235">
    <property type="entry name" value="UBA_ARI1"/>
    <property type="match status" value="1"/>
</dbReference>
<feature type="domain" description="RING-type" evidence="14">
    <location>
        <begin position="170"/>
        <end position="278"/>
    </location>
</feature>
<dbReference type="PANTHER" id="PTHR11685">
    <property type="entry name" value="RBR FAMILY RING FINGER AND IBR DOMAIN-CONTAINING"/>
    <property type="match status" value="1"/>
</dbReference>
<evidence type="ECO:0000313" key="15">
    <source>
        <dbReference type="EMBL" id="KIZ03319.1"/>
    </source>
</evidence>
<dbReference type="KEGG" id="mng:MNEG_4644"/>
<keyword evidence="8 11" id="KW-0863">Zinc-finger</keyword>
<organism evidence="15 16">
    <name type="scientific">Monoraphidium neglectum</name>
    <dbReference type="NCBI Taxonomy" id="145388"/>
    <lineage>
        <taxon>Eukaryota</taxon>
        <taxon>Viridiplantae</taxon>
        <taxon>Chlorophyta</taxon>
        <taxon>core chlorophytes</taxon>
        <taxon>Chlorophyceae</taxon>
        <taxon>CS clade</taxon>
        <taxon>Sphaeropleales</taxon>
        <taxon>Selenastraceae</taxon>
        <taxon>Monoraphidium</taxon>
    </lineage>
</organism>
<evidence type="ECO:0000256" key="12">
    <source>
        <dbReference type="SAM" id="MobiDB-lite"/>
    </source>
</evidence>
<comment type="function">
    <text evidence="2">Might act as an E3 ubiquitin-protein ligase, or as part of E3 complex, which accepts ubiquitin from specific E2 ubiquitin-conjugating enzymes and then transfers it to substrates.</text>
</comment>
<comment type="similarity">
    <text evidence="3">Belongs to the RBR family. Ariadne subfamily.</text>
</comment>
<evidence type="ECO:0000256" key="6">
    <source>
        <dbReference type="ARBA" id="ARBA00022723"/>
    </source>
</evidence>
<proteinExistence type="inferred from homology"/>
<dbReference type="GO" id="GO:0061630">
    <property type="term" value="F:ubiquitin protein ligase activity"/>
    <property type="evidence" value="ECO:0007669"/>
    <property type="project" value="UniProtKB-EC"/>
</dbReference>
<dbReference type="InterPro" id="IPR044066">
    <property type="entry name" value="TRIAD_supradom"/>
</dbReference>
<feature type="domain" description="RING-type" evidence="13">
    <location>
        <begin position="174"/>
        <end position="214"/>
    </location>
</feature>
<name>A0A0D2L903_9CHLO</name>
<dbReference type="InterPro" id="IPR048962">
    <property type="entry name" value="ARIH1-like_UBL"/>
</dbReference>